<reference evidence="1 2" key="1">
    <citation type="submission" date="2018-05" db="EMBL/GenBank/DDBJ databases">
        <title>The Hungate 1000. A catalogue of reference genomes from the rumen microbiome.</title>
        <authorList>
            <person name="Kelly W."/>
        </authorList>
    </citation>
    <scope>NUCLEOTIDE SEQUENCE [LARGE SCALE GENOMIC DNA]</scope>
    <source>
        <strain evidence="1 2">NLAE-zl-C242</strain>
    </source>
</reference>
<protein>
    <submittedName>
        <fullName evidence="1">Uncharacterized protein</fullName>
    </submittedName>
</protein>
<keyword evidence="2" id="KW-1185">Reference proteome</keyword>
<name>A0A2Y9BGD7_9FIRM</name>
<sequence length="60" mass="7270">MPYRFDLKGYCENCPFFEPEVEKIEYTKLEDEFPKVQNIVKCRYGEQCERAVITVNREMI</sequence>
<organism evidence="1 2">
    <name type="scientific">Faecalicatena orotica</name>
    <dbReference type="NCBI Taxonomy" id="1544"/>
    <lineage>
        <taxon>Bacteria</taxon>
        <taxon>Bacillati</taxon>
        <taxon>Bacillota</taxon>
        <taxon>Clostridia</taxon>
        <taxon>Lachnospirales</taxon>
        <taxon>Lachnospiraceae</taxon>
        <taxon>Faecalicatena</taxon>
    </lineage>
</organism>
<evidence type="ECO:0000313" key="2">
    <source>
        <dbReference type="Proteomes" id="UP000245845"/>
    </source>
</evidence>
<accession>A0A2Y9BGD7</accession>
<evidence type="ECO:0000313" key="1">
    <source>
        <dbReference type="EMBL" id="PWJ27979.1"/>
    </source>
</evidence>
<comment type="caution">
    <text evidence="1">The sequence shown here is derived from an EMBL/GenBank/DDBJ whole genome shotgun (WGS) entry which is preliminary data.</text>
</comment>
<dbReference type="AlphaFoldDB" id="A0A2Y9BGD7"/>
<dbReference type="EMBL" id="QGDL01000010">
    <property type="protein sequence ID" value="PWJ27979.1"/>
    <property type="molecule type" value="Genomic_DNA"/>
</dbReference>
<dbReference type="Proteomes" id="UP000245845">
    <property type="component" value="Unassembled WGS sequence"/>
</dbReference>
<gene>
    <name evidence="1" type="ORF">A8806_110154</name>
</gene>
<proteinExistence type="predicted"/>